<dbReference type="Pfam" id="PF01693">
    <property type="entry name" value="Cauli_VI"/>
    <property type="match status" value="2"/>
</dbReference>
<dbReference type="SUPFAM" id="SSF53098">
    <property type="entry name" value="Ribonuclease H-like"/>
    <property type="match status" value="1"/>
</dbReference>
<dbReference type="GO" id="GO:0043137">
    <property type="term" value="P:DNA replication, removal of RNA primer"/>
    <property type="evidence" value="ECO:0007669"/>
    <property type="project" value="TreeGrafter"/>
</dbReference>
<dbReference type="Gene3D" id="3.30.420.10">
    <property type="entry name" value="Ribonuclease H-like superfamily/Ribonuclease H"/>
    <property type="match status" value="1"/>
</dbReference>
<evidence type="ECO:0000259" key="1">
    <source>
        <dbReference type="Pfam" id="PF01693"/>
    </source>
</evidence>
<dbReference type="InterPro" id="IPR012337">
    <property type="entry name" value="RNaseH-like_sf"/>
</dbReference>
<dbReference type="STRING" id="1314781.A0A165D2W8"/>
<dbReference type="InParanoid" id="A0A165D2W8"/>
<name>A0A165D2W8_EXIGL</name>
<dbReference type="InterPro" id="IPR036397">
    <property type="entry name" value="RNaseH_sf"/>
</dbReference>
<dbReference type="Gene3D" id="3.40.970.10">
    <property type="entry name" value="Ribonuclease H1, N-terminal domain"/>
    <property type="match status" value="2"/>
</dbReference>
<dbReference type="Proteomes" id="UP000077266">
    <property type="component" value="Unassembled WGS sequence"/>
</dbReference>
<gene>
    <name evidence="2" type="ORF">EXIGLDRAFT_842792</name>
</gene>
<reference evidence="2 3" key="1">
    <citation type="journal article" date="2016" name="Mol. Biol. Evol.">
        <title>Comparative Genomics of Early-Diverging Mushroom-Forming Fungi Provides Insights into the Origins of Lignocellulose Decay Capabilities.</title>
        <authorList>
            <person name="Nagy L.G."/>
            <person name="Riley R."/>
            <person name="Tritt A."/>
            <person name="Adam C."/>
            <person name="Daum C."/>
            <person name="Floudas D."/>
            <person name="Sun H."/>
            <person name="Yadav J.S."/>
            <person name="Pangilinan J."/>
            <person name="Larsson K.H."/>
            <person name="Matsuura K."/>
            <person name="Barry K."/>
            <person name="Labutti K."/>
            <person name="Kuo R."/>
            <person name="Ohm R.A."/>
            <person name="Bhattacharya S.S."/>
            <person name="Shirouzu T."/>
            <person name="Yoshinaga Y."/>
            <person name="Martin F.M."/>
            <person name="Grigoriev I.V."/>
            <person name="Hibbett D.S."/>
        </authorList>
    </citation>
    <scope>NUCLEOTIDE SEQUENCE [LARGE SCALE GENOMIC DNA]</scope>
    <source>
        <strain evidence="2 3">HHB12029</strain>
    </source>
</reference>
<dbReference type="SUPFAM" id="SSF55658">
    <property type="entry name" value="L9 N-domain-like"/>
    <property type="match status" value="2"/>
</dbReference>
<feature type="domain" description="Ribonuclease H1 N-terminal" evidence="1">
    <location>
        <begin position="96"/>
        <end position="140"/>
    </location>
</feature>
<proteinExistence type="predicted"/>
<evidence type="ECO:0000313" key="2">
    <source>
        <dbReference type="EMBL" id="KZV83664.1"/>
    </source>
</evidence>
<dbReference type="GO" id="GO:0004523">
    <property type="term" value="F:RNA-DNA hybrid ribonuclease activity"/>
    <property type="evidence" value="ECO:0007669"/>
    <property type="project" value="TreeGrafter"/>
</dbReference>
<dbReference type="InterPro" id="IPR009027">
    <property type="entry name" value="Ribosomal_bL9/RNase_H1_N"/>
</dbReference>
<dbReference type="InterPro" id="IPR011320">
    <property type="entry name" value="RNase_H1_N"/>
</dbReference>
<dbReference type="InterPro" id="IPR050092">
    <property type="entry name" value="RNase_H"/>
</dbReference>
<keyword evidence="3" id="KW-1185">Reference proteome</keyword>
<dbReference type="PANTHER" id="PTHR10642">
    <property type="entry name" value="RIBONUCLEASE H1"/>
    <property type="match status" value="1"/>
</dbReference>
<dbReference type="PANTHER" id="PTHR10642:SF26">
    <property type="entry name" value="RIBONUCLEASE H1"/>
    <property type="match status" value="1"/>
</dbReference>
<dbReference type="AlphaFoldDB" id="A0A165D2W8"/>
<evidence type="ECO:0000313" key="3">
    <source>
        <dbReference type="Proteomes" id="UP000077266"/>
    </source>
</evidence>
<accession>A0A165D2W8</accession>
<protein>
    <recommendedName>
        <fullName evidence="1">Ribonuclease H1 N-terminal domain-containing protein</fullName>
    </recommendedName>
</protein>
<feature type="domain" description="Ribonuclease H1 N-terminal" evidence="1">
    <location>
        <begin position="5"/>
        <end position="48"/>
    </location>
</feature>
<dbReference type="GO" id="GO:0003676">
    <property type="term" value="F:nucleic acid binding"/>
    <property type="evidence" value="ECO:0007669"/>
    <property type="project" value="InterPro"/>
</dbReference>
<sequence length="326" mass="35965">MARPKFYAVWRGRHVGVFQEWEKVKMWTDGVPNAGFRGFKTRADAEDYMRVMNATQDSLGRWLAPPSPPPRQAFASIQAPAVPTELDDSEYMPKKRFYAISKGRNPEILHTTWDDARKFTEGVKDIQFKGFGTLARAEAYMTAKGLRKDENNAWVPQVVGSRAGPAAESQDQLVAIANPVPVHSGVVLDQPTLHAGEPLVIFVAATSEGGIGVYFADNNPLNISARYPEALRAEAAALICALESAPPTQHLVIYTSFSLNAARKGHGDKLGEYIEALVAARPDVRIHYAEAAQGEPLDGVDRAHRLARDVKRSGQWNWDRLCAICE</sequence>
<dbReference type="EMBL" id="KV426260">
    <property type="protein sequence ID" value="KZV83664.1"/>
    <property type="molecule type" value="Genomic_DNA"/>
</dbReference>
<dbReference type="OrthoDB" id="3270804at2759"/>
<organism evidence="2 3">
    <name type="scientific">Exidia glandulosa HHB12029</name>
    <dbReference type="NCBI Taxonomy" id="1314781"/>
    <lineage>
        <taxon>Eukaryota</taxon>
        <taxon>Fungi</taxon>
        <taxon>Dikarya</taxon>
        <taxon>Basidiomycota</taxon>
        <taxon>Agaricomycotina</taxon>
        <taxon>Agaricomycetes</taxon>
        <taxon>Auriculariales</taxon>
        <taxon>Exidiaceae</taxon>
        <taxon>Exidia</taxon>
    </lineage>
</organism>
<dbReference type="InterPro" id="IPR037056">
    <property type="entry name" value="RNase_H1_N_sf"/>
</dbReference>